<dbReference type="Proteomes" id="UP001157960">
    <property type="component" value="Unassembled WGS sequence"/>
</dbReference>
<feature type="compositionally biased region" description="Low complexity" evidence="2">
    <location>
        <begin position="215"/>
        <end position="229"/>
    </location>
</feature>
<feature type="region of interest" description="Disordered" evidence="2">
    <location>
        <begin position="328"/>
        <end position="368"/>
    </location>
</feature>
<keyword evidence="3" id="KW-0378">Hydrolase</keyword>
<keyword evidence="1" id="KW-0175">Coiled coil</keyword>
<keyword evidence="3" id="KW-0540">Nuclease</keyword>
<feature type="compositionally biased region" description="Polar residues" evidence="2">
    <location>
        <begin position="186"/>
        <end position="208"/>
    </location>
</feature>
<feature type="compositionally biased region" description="Basic and acidic residues" evidence="2">
    <location>
        <begin position="1"/>
        <end position="13"/>
    </location>
</feature>
<feature type="region of interest" description="Disordered" evidence="2">
    <location>
        <begin position="133"/>
        <end position="252"/>
    </location>
</feature>
<evidence type="ECO:0000313" key="3">
    <source>
        <dbReference type="EMBL" id="SMP13217.1"/>
    </source>
</evidence>
<name>A0ABY1NMI1_9FLAO</name>
<feature type="compositionally biased region" description="Basic and acidic residues" evidence="2">
    <location>
        <begin position="230"/>
        <end position="246"/>
    </location>
</feature>
<evidence type="ECO:0000256" key="1">
    <source>
        <dbReference type="SAM" id="Coils"/>
    </source>
</evidence>
<comment type="caution">
    <text evidence="3">The sequence shown here is derived from an EMBL/GenBank/DDBJ whole genome shotgun (WGS) entry which is preliminary data.</text>
</comment>
<evidence type="ECO:0000313" key="4">
    <source>
        <dbReference type="Proteomes" id="UP001157960"/>
    </source>
</evidence>
<feature type="compositionally biased region" description="Basic and acidic residues" evidence="2">
    <location>
        <begin position="349"/>
        <end position="361"/>
    </location>
</feature>
<evidence type="ECO:0000256" key="2">
    <source>
        <dbReference type="SAM" id="MobiDB-lite"/>
    </source>
</evidence>
<feature type="coiled-coil region" evidence="1">
    <location>
        <begin position="613"/>
        <end position="659"/>
    </location>
</feature>
<accession>A0ABY1NMI1</accession>
<dbReference type="EMBL" id="FXTZ01000002">
    <property type="protein sequence ID" value="SMP13217.1"/>
    <property type="molecule type" value="Genomic_DNA"/>
</dbReference>
<feature type="region of interest" description="Disordered" evidence="2">
    <location>
        <begin position="1"/>
        <end position="58"/>
    </location>
</feature>
<feature type="compositionally biased region" description="Basic and acidic residues" evidence="2">
    <location>
        <begin position="163"/>
        <end position="177"/>
    </location>
</feature>
<gene>
    <name evidence="3" type="ORF">SAMN06264346_102549</name>
</gene>
<proteinExistence type="predicted"/>
<feature type="compositionally biased region" description="Basic and acidic residues" evidence="2">
    <location>
        <begin position="137"/>
        <end position="156"/>
    </location>
</feature>
<dbReference type="GO" id="GO:0004519">
    <property type="term" value="F:endonuclease activity"/>
    <property type="evidence" value="ECO:0007669"/>
    <property type="project" value="UniProtKB-KW"/>
</dbReference>
<reference evidence="3 4" key="1">
    <citation type="submission" date="2017-05" db="EMBL/GenBank/DDBJ databases">
        <authorList>
            <person name="Varghese N."/>
            <person name="Submissions S."/>
        </authorList>
    </citation>
    <scope>NUCLEOTIDE SEQUENCE [LARGE SCALE GENOMIC DNA]</scope>
    <source>
        <strain evidence="3 4">DSM 28214</strain>
    </source>
</reference>
<keyword evidence="3" id="KW-0255">Endonuclease</keyword>
<feature type="compositionally biased region" description="Polar residues" evidence="2">
    <location>
        <begin position="33"/>
        <end position="56"/>
    </location>
</feature>
<feature type="region of interest" description="Disordered" evidence="2">
    <location>
        <begin position="442"/>
        <end position="463"/>
    </location>
</feature>
<protein>
    <submittedName>
        <fullName evidence="3">DNA/RNA non-specific endonuclease</fullName>
    </submittedName>
</protein>
<dbReference type="RefSeq" id="WP_283421484.1">
    <property type="nucleotide sequence ID" value="NZ_FXTZ01000002.1"/>
</dbReference>
<feature type="coiled-coil region" evidence="1">
    <location>
        <begin position="1046"/>
        <end position="1102"/>
    </location>
</feature>
<sequence>MKAAKPVEADNKAHQNKNQKQKDPVVVPHSEVEVTTIQTSKSENPFATPGTANPGNNRLGLNGTTAAVHGSQSIYDQGSKVSYGRFQENLQQTGDINHPETKNLEKDYMATLNITQIEDYQNLKSGNYTPKTVQEQAEAHQESKKVQEVKVTDIEKAQSGNNTEKKSAAETKDKAEEQSVEAAPSPNAQDNPEFTQLTGKISATAQSQKSHEPAQKASNAAQAAAPSPANERESMAQAGKVDHMDAQKPGTFSKDDFKALLKQKIEGIMLPKDEAEADDFEKNNNIQQVNKNAVADVKNEKNAATNDIASATAAKPNIGAQPVRAVAKMPTPNTGKAPGVPNAAKAMPNKRDAASVEKPLQEETNTIDNEMKTHGVTDQMLANSNEPSFTEALDEKNKAKTESTAATQKFRKTENTELSKTRDQAQSQAVQHIGGMHNARKGGLNHAHGDQKNTANKDSQKRKEIADRINSIYNSSKTEVDAILNGLDKKVAEMFDYGSKIAKKAFEDHVDKGMKEYKKKRYGDAYAKYGALATAGLWLWDKATGLPKEVNTYFVSGKALYIDTMDYHIDKIATHVTDQLNAAKAKIAKGKKDVQTYVNSLSPSLRKIGKDAIAEIQNKFNALEESVNSKKDALIDVLAKKYAENVASIDARIEELKAQNSGFINKALNALSGVFAFIIEIKNTLTNLLSGIADVVMAIIADPIGFFKNLIAGVGQGFANFGANIWTHLKNGFFTWLTGATKGIDLTMPEDIFSLKGIFSITTQVLGLTWNGIRAIGSRVIGEPVMKVLETSFEMVQIVRKQGVSGLWEHLKDQFADLKATIMDTIMDMIQTQVIQAGIKWVMGLLTPVGAFIKAAMAIIDVVKFFIQRAAQIMELIKAFIDSVAAIASGNVSAVAKSIENALGKALPVLIGFLASLLGIGGLADKVLGVIRKIRQRIENAIVKFWTFAKGKAGKLLSKIGVSNKKDNKEKKAKEHGKISKGVEWWNDKITFENVENAKHTLHFRGEGKDAKLYMQSKDDHVLSHLSNAKKAAETKSEEESVNAGIAHYQNEVLPLNNKLNKLENDRIKLTNDNKDGKNDAKLEANEKAEKEQNKLQDLALEKLSKLFKAIKFNDDVQPTTEKTKVISKQDSLGRALEVEANPLTWIPGNTKGSSPYQNPLGWDHATQDIRNTIYIRGHMLNDNIHGPGATWNLVPITRVMNSNMEVRAESIGKQVLSEKGKNMIMWYKTKVVDYHKPNDNENDKYFPQEIRIEWGYYKNKEGNYDAKGEIVDKNYADFKQGKPAMPYSINDLGEKLLVDKLNLNPKFAKAVTEERKENGSFKNLAFFEERMINYYANRKDKDVFDFGLTQIDDLRKINKITF</sequence>
<keyword evidence="4" id="KW-1185">Reference proteome</keyword>
<organism evidence="3 4">
    <name type="scientific">Chryseobacterium profundimaris</name>
    <dbReference type="NCBI Taxonomy" id="1387275"/>
    <lineage>
        <taxon>Bacteria</taxon>
        <taxon>Pseudomonadati</taxon>
        <taxon>Bacteroidota</taxon>
        <taxon>Flavobacteriia</taxon>
        <taxon>Flavobacteriales</taxon>
        <taxon>Weeksellaceae</taxon>
        <taxon>Chryseobacterium group</taxon>
        <taxon>Chryseobacterium</taxon>
    </lineage>
</organism>